<dbReference type="InterPro" id="IPR029063">
    <property type="entry name" value="SAM-dependent_MTases_sf"/>
</dbReference>
<evidence type="ECO:0000259" key="5">
    <source>
        <dbReference type="Pfam" id="PF00891"/>
    </source>
</evidence>
<gene>
    <name evidence="7" type="ORF">AOQ71_03965</name>
</gene>
<dbReference type="PIRSF" id="PIRSF005739">
    <property type="entry name" value="O-mtase"/>
    <property type="match status" value="1"/>
</dbReference>
<dbReference type="InterPro" id="IPR036388">
    <property type="entry name" value="WH-like_DNA-bd_sf"/>
</dbReference>
<evidence type="ECO:0000259" key="6">
    <source>
        <dbReference type="Pfam" id="PF08100"/>
    </source>
</evidence>
<dbReference type="InterPro" id="IPR001077">
    <property type="entry name" value="COMT_C"/>
</dbReference>
<organism evidence="7 8">
    <name type="scientific">Bradyrhizobium manausense</name>
    <dbReference type="NCBI Taxonomy" id="989370"/>
    <lineage>
        <taxon>Bacteria</taxon>
        <taxon>Pseudomonadati</taxon>
        <taxon>Pseudomonadota</taxon>
        <taxon>Alphaproteobacteria</taxon>
        <taxon>Hyphomicrobiales</taxon>
        <taxon>Nitrobacteraceae</taxon>
        <taxon>Bradyrhizobium</taxon>
    </lineage>
</organism>
<dbReference type="SUPFAM" id="SSF53335">
    <property type="entry name" value="S-adenosyl-L-methionine-dependent methyltransferases"/>
    <property type="match status" value="1"/>
</dbReference>
<evidence type="ECO:0000313" key="8">
    <source>
        <dbReference type="Proteomes" id="UP000051936"/>
    </source>
</evidence>
<keyword evidence="2 7" id="KW-0808">Transferase</keyword>
<dbReference type="PROSITE" id="PS51683">
    <property type="entry name" value="SAM_OMT_II"/>
    <property type="match status" value="1"/>
</dbReference>
<dbReference type="GO" id="GO:0032259">
    <property type="term" value="P:methylation"/>
    <property type="evidence" value="ECO:0007669"/>
    <property type="project" value="UniProtKB-KW"/>
</dbReference>
<keyword evidence="1 7" id="KW-0489">Methyltransferase</keyword>
<dbReference type="Proteomes" id="UP000051936">
    <property type="component" value="Unassembled WGS sequence"/>
</dbReference>
<dbReference type="InterPro" id="IPR016461">
    <property type="entry name" value="COMT-like"/>
</dbReference>
<dbReference type="PANTHER" id="PTHR43712:SF2">
    <property type="entry name" value="O-METHYLTRANSFERASE CICE"/>
    <property type="match status" value="1"/>
</dbReference>
<proteinExistence type="predicted"/>
<comment type="caution">
    <text evidence="7">The sequence shown here is derived from an EMBL/GenBank/DDBJ whole genome shotgun (WGS) entry which is preliminary data.</text>
</comment>
<sequence>MTTNAFSDLTRLINGYQISQAIHVAARLGIANHLSHGPLSSDELARLSGSHPRTLYRLLRALASAGVFHEAENRTFSLTPMGECLRSDSPTPLDGWAAYVGRPYAWQAWAHLEHSVRTGENAFRHLNGQSVWEYRSARPDENAIFNRAMTANSRGAIEAIIAACDFSRFRHVADIGGGQGQLLAGILAANKGLRGTLFDQPHVVGKAAAVLNSHGVADRCDIVAGSFFESIPEGADAYVMRAIIHDWDDKDAISILKTCRRAMTDDARLLLVERVVEPPNEGLISKLSDLNMLVMLGALERTYDEYSALCRTAGFETRGTARAGSLYQVIEAVPSKAERV</sequence>
<evidence type="ECO:0000256" key="2">
    <source>
        <dbReference type="ARBA" id="ARBA00022679"/>
    </source>
</evidence>
<dbReference type="GO" id="GO:0046983">
    <property type="term" value="F:protein dimerization activity"/>
    <property type="evidence" value="ECO:0007669"/>
    <property type="project" value="InterPro"/>
</dbReference>
<dbReference type="Pfam" id="PF08100">
    <property type="entry name" value="Dimerisation"/>
    <property type="match status" value="1"/>
</dbReference>
<dbReference type="Gene3D" id="1.10.287.1350">
    <property type="match status" value="1"/>
</dbReference>
<accession>A0A0R3E4H1</accession>
<dbReference type="Gene3D" id="3.40.50.150">
    <property type="entry name" value="Vaccinia Virus protein VP39"/>
    <property type="match status" value="1"/>
</dbReference>
<evidence type="ECO:0000256" key="4">
    <source>
        <dbReference type="PIRSR" id="PIRSR005739-1"/>
    </source>
</evidence>
<dbReference type="PANTHER" id="PTHR43712">
    <property type="entry name" value="PUTATIVE (AFU_ORTHOLOGUE AFUA_4G14580)-RELATED"/>
    <property type="match status" value="1"/>
</dbReference>
<name>A0A0R3E4H1_9BRAD</name>
<dbReference type="Pfam" id="PF00891">
    <property type="entry name" value="Methyltransf_2"/>
    <property type="match status" value="1"/>
</dbReference>
<dbReference type="InterPro" id="IPR012967">
    <property type="entry name" value="COMT_dimerisation"/>
</dbReference>
<dbReference type="RefSeq" id="WP_057742098.1">
    <property type="nucleotide sequence ID" value="NZ_LJYG01000018.1"/>
</dbReference>
<evidence type="ECO:0000256" key="1">
    <source>
        <dbReference type="ARBA" id="ARBA00022603"/>
    </source>
</evidence>
<evidence type="ECO:0000313" key="7">
    <source>
        <dbReference type="EMBL" id="KRQ17096.1"/>
    </source>
</evidence>
<feature type="active site" description="Proton acceptor" evidence="4">
    <location>
        <position position="245"/>
    </location>
</feature>
<protein>
    <submittedName>
        <fullName evidence="7">Methyltransferase</fullName>
    </submittedName>
</protein>
<dbReference type="EMBL" id="LJYG01000018">
    <property type="protein sequence ID" value="KRQ17096.1"/>
    <property type="molecule type" value="Genomic_DNA"/>
</dbReference>
<evidence type="ECO:0000256" key="3">
    <source>
        <dbReference type="ARBA" id="ARBA00022691"/>
    </source>
</evidence>
<feature type="domain" description="O-methyltransferase C-terminal" evidence="5">
    <location>
        <begin position="109"/>
        <end position="316"/>
    </location>
</feature>
<dbReference type="Gene3D" id="1.10.10.10">
    <property type="entry name" value="Winged helix-like DNA-binding domain superfamily/Winged helix DNA-binding domain"/>
    <property type="match status" value="1"/>
</dbReference>
<feature type="domain" description="O-methyltransferase dimerisation" evidence="6">
    <location>
        <begin position="11"/>
        <end position="85"/>
    </location>
</feature>
<dbReference type="OrthoDB" id="9766840at2"/>
<reference evidence="7 8" key="1">
    <citation type="submission" date="2015-09" db="EMBL/GenBank/DDBJ databases">
        <title>Draft Genome Sequence of Bradyrhizobium manausense Strain BR 3351T, a Novel Symbiotic Nitrogen-Fixing Alphaproteobacterium Isolated from Brazilian Amazon Rain Forest.</title>
        <authorList>
            <person name="De Araujo J.L."/>
            <person name="Zilli J.E."/>
        </authorList>
    </citation>
    <scope>NUCLEOTIDE SEQUENCE [LARGE SCALE GENOMIC DNA]</scope>
    <source>
        <strain evidence="7 8">BR3351</strain>
    </source>
</reference>
<dbReference type="AlphaFoldDB" id="A0A0R3E4H1"/>
<dbReference type="GO" id="GO:0008171">
    <property type="term" value="F:O-methyltransferase activity"/>
    <property type="evidence" value="ECO:0007669"/>
    <property type="project" value="InterPro"/>
</dbReference>
<keyword evidence="3" id="KW-0949">S-adenosyl-L-methionine</keyword>
<dbReference type="InterPro" id="IPR036390">
    <property type="entry name" value="WH_DNA-bd_sf"/>
</dbReference>
<dbReference type="STRING" id="989370.AOQ71_03965"/>
<keyword evidence="8" id="KW-1185">Reference proteome</keyword>
<dbReference type="SUPFAM" id="SSF46785">
    <property type="entry name" value="Winged helix' DNA-binding domain"/>
    <property type="match status" value="1"/>
</dbReference>